<keyword evidence="13" id="KW-0560">Oxidoreductase</keyword>
<keyword evidence="2 9" id="KW-0235">DNA replication</keyword>
<evidence type="ECO:0000256" key="9">
    <source>
        <dbReference type="HAMAP-Rule" id="MF_01152"/>
    </source>
</evidence>
<feature type="binding site" evidence="9">
    <location>
        <position position="199"/>
    </location>
    <ligand>
        <name>Zn(2+)</name>
        <dbReference type="ChEBI" id="CHEBI:29105"/>
        <label>2</label>
    </ligand>
</feature>
<feature type="repeat" description="CXXCXGXG motif" evidence="9">
    <location>
        <begin position="196"/>
        <end position="203"/>
    </location>
</feature>
<feature type="repeat" description="CXXCXGXG motif" evidence="9">
    <location>
        <begin position="210"/>
        <end position="217"/>
    </location>
</feature>
<dbReference type="FunFam" id="2.60.260.20:FF:000005">
    <property type="entry name" value="Chaperone protein dnaJ 1, mitochondrial"/>
    <property type="match status" value="1"/>
</dbReference>
<dbReference type="Gene3D" id="6.20.20.10">
    <property type="match status" value="2"/>
</dbReference>
<dbReference type="GO" id="GO:0005737">
    <property type="term" value="C:cytoplasm"/>
    <property type="evidence" value="ECO:0007669"/>
    <property type="project" value="UniProtKB-SubCell"/>
</dbReference>
<keyword evidence="6 9" id="KW-0862">Zinc</keyword>
<evidence type="ECO:0000256" key="10">
    <source>
        <dbReference type="PROSITE-ProRule" id="PRU00546"/>
    </source>
</evidence>
<keyword evidence="4 9" id="KW-0677">Repeat</keyword>
<evidence type="ECO:0000256" key="2">
    <source>
        <dbReference type="ARBA" id="ARBA00022705"/>
    </source>
</evidence>
<dbReference type="PROSITE" id="PS51188">
    <property type="entry name" value="ZF_CR"/>
    <property type="match status" value="1"/>
</dbReference>
<dbReference type="PROSITE" id="PS50076">
    <property type="entry name" value="DNAJ_2"/>
    <property type="match status" value="1"/>
</dbReference>
<feature type="repeat" description="CXXCXGXG motif" evidence="9">
    <location>
        <begin position="170"/>
        <end position="177"/>
    </location>
</feature>
<keyword evidence="5 9" id="KW-0863">Zinc-finger</keyword>
<dbReference type="GO" id="GO:0008270">
    <property type="term" value="F:zinc ion binding"/>
    <property type="evidence" value="ECO:0007669"/>
    <property type="project" value="UniProtKB-UniRule"/>
</dbReference>
<proteinExistence type="inferred from homology"/>
<dbReference type="InterPro" id="IPR036410">
    <property type="entry name" value="HSP_DnaJ_Cys-rich_dom_sf"/>
</dbReference>
<keyword evidence="1 9" id="KW-0963">Cytoplasm</keyword>
<evidence type="ECO:0000256" key="8">
    <source>
        <dbReference type="ARBA" id="ARBA00023186"/>
    </source>
</evidence>
<evidence type="ECO:0000256" key="1">
    <source>
        <dbReference type="ARBA" id="ARBA00022490"/>
    </source>
</evidence>
<dbReference type="InterPro" id="IPR001305">
    <property type="entry name" value="HSP_DnaJ_Cys-rich_dom"/>
</dbReference>
<dbReference type="SUPFAM" id="SSF49493">
    <property type="entry name" value="HSP40/DnaJ peptide-binding domain"/>
    <property type="match status" value="2"/>
</dbReference>
<dbReference type="GO" id="GO:0005524">
    <property type="term" value="F:ATP binding"/>
    <property type="evidence" value="ECO:0007669"/>
    <property type="project" value="InterPro"/>
</dbReference>
<dbReference type="GO" id="GO:0009408">
    <property type="term" value="P:response to heat"/>
    <property type="evidence" value="ECO:0007669"/>
    <property type="project" value="InterPro"/>
</dbReference>
<dbReference type="InterPro" id="IPR001623">
    <property type="entry name" value="DnaJ_domain"/>
</dbReference>
<dbReference type="RefSeq" id="WP_227709429.1">
    <property type="nucleotide sequence ID" value="NZ_JAJEQW010000001.1"/>
</dbReference>
<dbReference type="GO" id="GO:0031072">
    <property type="term" value="F:heat shock protein binding"/>
    <property type="evidence" value="ECO:0007669"/>
    <property type="project" value="InterPro"/>
</dbReference>
<protein>
    <recommendedName>
        <fullName evidence="9">Chaperone protein DnaJ</fullName>
    </recommendedName>
</protein>
<evidence type="ECO:0000256" key="5">
    <source>
        <dbReference type="ARBA" id="ARBA00022771"/>
    </source>
</evidence>
<feature type="zinc finger region" description="CR-type" evidence="10">
    <location>
        <begin position="140"/>
        <end position="222"/>
    </location>
</feature>
<dbReference type="SUPFAM" id="SSF46565">
    <property type="entry name" value="Chaperone J-domain"/>
    <property type="match status" value="1"/>
</dbReference>
<comment type="subcellular location">
    <subcellularLocation>
        <location evidence="9">Cytoplasm</location>
    </subcellularLocation>
</comment>
<dbReference type="NCBIfam" id="NF008035">
    <property type="entry name" value="PRK10767.1"/>
    <property type="match status" value="1"/>
</dbReference>
<feature type="binding site" evidence="9">
    <location>
        <position position="173"/>
    </location>
    <ligand>
        <name>Zn(2+)</name>
        <dbReference type="ChEBI" id="CHEBI:29105"/>
        <label>2</label>
    </ligand>
</feature>
<keyword evidence="8 9" id="KW-0143">Chaperone</keyword>
<dbReference type="Pfam" id="PF00226">
    <property type="entry name" value="DnaJ"/>
    <property type="match status" value="1"/>
</dbReference>
<feature type="binding site" evidence="9">
    <location>
        <position position="213"/>
    </location>
    <ligand>
        <name>Zn(2+)</name>
        <dbReference type="ChEBI" id="CHEBI:29105"/>
        <label>1</label>
    </ligand>
</feature>
<evidence type="ECO:0000313" key="13">
    <source>
        <dbReference type="EMBL" id="MCC2240874.1"/>
    </source>
</evidence>
<name>A0AAW4WC15_9FIRM</name>
<dbReference type="GO" id="GO:0016491">
    <property type="term" value="F:oxidoreductase activity"/>
    <property type="evidence" value="ECO:0007669"/>
    <property type="project" value="UniProtKB-KW"/>
</dbReference>
<dbReference type="Gene3D" id="2.60.260.20">
    <property type="entry name" value="Urease metallochaperone UreE, N-terminal domain"/>
    <property type="match status" value="2"/>
</dbReference>
<comment type="function">
    <text evidence="9">Participates actively in the response to hyperosmotic and heat shock by preventing the aggregation of stress-denatured proteins and by disaggregating proteins, also in an autonomous, DnaK-independent fashion. Unfolded proteins bind initially to DnaJ; upon interaction with the DnaJ-bound protein, DnaK hydrolyzes its bound ATP, resulting in the formation of a stable complex. GrpE releases ADP from DnaK; ATP binding to DnaK triggers the release of the substrate protein, thus completing the reaction cycle. Several rounds of ATP-dependent interactions between DnaJ, DnaK and GrpE are required for fully efficient folding. Also involved, together with DnaK and GrpE, in the DNA replication of plasmids through activation of initiation proteins.</text>
</comment>
<comment type="caution">
    <text evidence="13">The sequence shown here is derived from an EMBL/GenBank/DDBJ whole genome shotgun (WGS) entry which is preliminary data.</text>
</comment>
<feature type="repeat" description="CXXCXGXG motif" evidence="9">
    <location>
        <begin position="153"/>
        <end position="160"/>
    </location>
</feature>
<feature type="binding site" evidence="9">
    <location>
        <position position="170"/>
    </location>
    <ligand>
        <name>Zn(2+)</name>
        <dbReference type="ChEBI" id="CHEBI:29105"/>
        <label>2</label>
    </ligand>
</feature>
<dbReference type="HAMAP" id="MF_01152">
    <property type="entry name" value="DnaJ"/>
    <property type="match status" value="1"/>
</dbReference>
<accession>A0AAW4WC15</accession>
<comment type="subunit">
    <text evidence="9">Homodimer.</text>
</comment>
<reference evidence="13" key="1">
    <citation type="submission" date="2021-10" db="EMBL/GenBank/DDBJ databases">
        <title>Anaerobic single-cell dispensing facilitates the cultivation of human gut bacteria.</title>
        <authorList>
            <person name="Afrizal A."/>
        </authorList>
    </citation>
    <scope>NUCLEOTIDE SEQUENCE</scope>
    <source>
        <strain evidence="13">CLA-AA-H204</strain>
    </source>
</reference>
<keyword evidence="3 9" id="KW-0479">Metal-binding</keyword>
<evidence type="ECO:0000259" key="12">
    <source>
        <dbReference type="PROSITE" id="PS51188"/>
    </source>
</evidence>
<feature type="binding site" evidence="9">
    <location>
        <position position="210"/>
    </location>
    <ligand>
        <name>Zn(2+)</name>
        <dbReference type="ChEBI" id="CHEBI:29105"/>
        <label>1</label>
    </ligand>
</feature>
<dbReference type="SMART" id="SM00271">
    <property type="entry name" value="DnaJ"/>
    <property type="match status" value="1"/>
</dbReference>
<feature type="binding site" evidence="9">
    <location>
        <position position="156"/>
    </location>
    <ligand>
        <name>Zn(2+)</name>
        <dbReference type="ChEBI" id="CHEBI:29105"/>
        <label>1</label>
    </ligand>
</feature>
<keyword evidence="7 9" id="KW-0346">Stress response</keyword>
<comment type="similarity">
    <text evidence="9">Belongs to the DnaJ family.</text>
</comment>
<dbReference type="PROSITE" id="PS00636">
    <property type="entry name" value="DNAJ_1"/>
    <property type="match status" value="1"/>
</dbReference>
<evidence type="ECO:0000313" key="14">
    <source>
        <dbReference type="Proteomes" id="UP001198893"/>
    </source>
</evidence>
<feature type="domain" description="CR-type" evidence="12">
    <location>
        <begin position="140"/>
        <end position="222"/>
    </location>
</feature>
<dbReference type="Proteomes" id="UP001198893">
    <property type="component" value="Unassembled WGS sequence"/>
</dbReference>
<dbReference type="CDD" id="cd10747">
    <property type="entry name" value="DnaJ_C"/>
    <property type="match status" value="1"/>
</dbReference>
<dbReference type="PRINTS" id="PR00625">
    <property type="entry name" value="JDOMAIN"/>
</dbReference>
<dbReference type="InterPro" id="IPR036869">
    <property type="entry name" value="J_dom_sf"/>
</dbReference>
<evidence type="ECO:0000256" key="7">
    <source>
        <dbReference type="ARBA" id="ARBA00023016"/>
    </source>
</evidence>
<evidence type="ECO:0000256" key="3">
    <source>
        <dbReference type="ARBA" id="ARBA00022723"/>
    </source>
</evidence>
<dbReference type="InterPro" id="IPR018253">
    <property type="entry name" value="DnaJ_domain_CS"/>
</dbReference>
<evidence type="ECO:0000256" key="6">
    <source>
        <dbReference type="ARBA" id="ARBA00022833"/>
    </source>
</evidence>
<dbReference type="GO" id="GO:0051082">
    <property type="term" value="F:unfolded protein binding"/>
    <property type="evidence" value="ECO:0007669"/>
    <property type="project" value="UniProtKB-UniRule"/>
</dbReference>
<dbReference type="CDD" id="cd06257">
    <property type="entry name" value="DnaJ"/>
    <property type="match status" value="1"/>
</dbReference>
<dbReference type="EMBL" id="JAJEQW010000001">
    <property type="protein sequence ID" value="MCC2240874.1"/>
    <property type="molecule type" value="Genomic_DNA"/>
</dbReference>
<dbReference type="PANTHER" id="PTHR43096">
    <property type="entry name" value="DNAJ HOMOLOG 1, MITOCHONDRIAL-RELATED"/>
    <property type="match status" value="1"/>
</dbReference>
<feature type="binding site" evidence="9">
    <location>
        <position position="153"/>
    </location>
    <ligand>
        <name>Zn(2+)</name>
        <dbReference type="ChEBI" id="CHEBI:29105"/>
        <label>1</label>
    </ligand>
</feature>
<comment type="cofactor">
    <cofactor evidence="9">
        <name>Zn(2+)</name>
        <dbReference type="ChEBI" id="CHEBI:29105"/>
    </cofactor>
    <text evidence="9">Binds 2 Zn(2+) ions per monomer.</text>
</comment>
<dbReference type="NCBIfam" id="TIGR02349">
    <property type="entry name" value="DnaJ_bact"/>
    <property type="match status" value="1"/>
</dbReference>
<gene>
    <name evidence="9 13" type="primary">dnaJ</name>
    <name evidence="13" type="ORF">LKD47_00980</name>
</gene>
<dbReference type="GO" id="GO:0042026">
    <property type="term" value="P:protein refolding"/>
    <property type="evidence" value="ECO:0007669"/>
    <property type="project" value="TreeGrafter"/>
</dbReference>
<dbReference type="Pfam" id="PF01556">
    <property type="entry name" value="DnaJ_C"/>
    <property type="match status" value="1"/>
</dbReference>
<dbReference type="CDD" id="cd10719">
    <property type="entry name" value="DnaJ_zf"/>
    <property type="match status" value="1"/>
</dbReference>
<sequence>MAEQKRDYYEVLGVDKNADDAAIKKAYRVLAKKYHPDMNPGDKEAEKKFKEASEAYAVLSDPEKRKQYDQFGHAAFDGGAGGAGGFDFSGMDMGDIFGSFGDIFGDFFGGGRRSSSSNGPMKGANVRASVRITFEEAAFGCEKEIDLVLKDECKTCHGTGAKPGTSPETCSKCQGKGKVVYTQQSLFGMVQNVQTCPECNGSGKIVRDKCPDCRGTGYIASKKKIKVSIPAGIDNGQSVRIREKGEPGVNGGPRGDLLVEVVVSRHPILQRQGMDVYSTAPISFAQAALGGEVRITTIDGDVVYEVKPGTQTDTRIRLKGKGIPSLRNKAVRGDQYVTLVVQVPTGLNEAAKEALRQFDAEAGNSLKTQNGAAGTKKKKGFMGKIKESFDDL</sequence>
<evidence type="ECO:0000259" key="11">
    <source>
        <dbReference type="PROSITE" id="PS50076"/>
    </source>
</evidence>
<dbReference type="InterPro" id="IPR002939">
    <property type="entry name" value="DnaJ_C"/>
</dbReference>
<organism evidence="13 14">
    <name type="scientific">Roseburia amylophila</name>
    <dbReference type="NCBI Taxonomy" id="2981794"/>
    <lineage>
        <taxon>Bacteria</taxon>
        <taxon>Bacillati</taxon>
        <taxon>Bacillota</taxon>
        <taxon>Clostridia</taxon>
        <taxon>Lachnospirales</taxon>
        <taxon>Lachnospiraceae</taxon>
        <taxon>Roseburia</taxon>
    </lineage>
</organism>
<dbReference type="FunFam" id="1.10.287.110:FF:000034">
    <property type="entry name" value="Chaperone protein DnaJ"/>
    <property type="match status" value="1"/>
</dbReference>
<dbReference type="AlphaFoldDB" id="A0AAW4WC15"/>
<dbReference type="PANTHER" id="PTHR43096:SF48">
    <property type="entry name" value="CHAPERONE PROTEIN DNAJ"/>
    <property type="match status" value="1"/>
</dbReference>
<feature type="binding site" evidence="9">
    <location>
        <position position="196"/>
    </location>
    <ligand>
        <name>Zn(2+)</name>
        <dbReference type="ChEBI" id="CHEBI:29105"/>
        <label>2</label>
    </ligand>
</feature>
<dbReference type="Pfam" id="PF00684">
    <property type="entry name" value="DnaJ_CXXCXGXG"/>
    <property type="match status" value="1"/>
</dbReference>
<comment type="domain">
    <text evidence="9">The J domain is necessary and sufficient to stimulate DnaK ATPase activity. Zinc center 1 plays an important role in the autonomous, DnaK-independent chaperone activity of DnaJ. Zinc center 2 is essential for interaction with DnaK and for DnaJ activity.</text>
</comment>
<dbReference type="InterPro" id="IPR008971">
    <property type="entry name" value="HSP40/DnaJ_pept-bd"/>
</dbReference>
<dbReference type="InterPro" id="IPR012724">
    <property type="entry name" value="DnaJ"/>
</dbReference>
<dbReference type="SUPFAM" id="SSF57938">
    <property type="entry name" value="DnaJ/Hsp40 cysteine-rich domain"/>
    <property type="match status" value="1"/>
</dbReference>
<dbReference type="GO" id="GO:0006260">
    <property type="term" value="P:DNA replication"/>
    <property type="evidence" value="ECO:0007669"/>
    <property type="project" value="UniProtKB-KW"/>
</dbReference>
<dbReference type="Gene3D" id="1.10.287.110">
    <property type="entry name" value="DnaJ domain"/>
    <property type="match status" value="1"/>
</dbReference>
<feature type="domain" description="J" evidence="11">
    <location>
        <begin position="7"/>
        <end position="72"/>
    </location>
</feature>
<evidence type="ECO:0000256" key="4">
    <source>
        <dbReference type="ARBA" id="ARBA00022737"/>
    </source>
</evidence>